<gene>
    <name evidence="4" type="ORF">BP5553_06636</name>
</gene>
<evidence type="ECO:0000256" key="3">
    <source>
        <dbReference type="RuleBase" id="RU362118"/>
    </source>
</evidence>
<reference evidence="4 5" key="1">
    <citation type="journal article" date="2018" name="IMA Fungus">
        <title>IMA Genome-F 9: Draft genome sequence of Annulohypoxylon stygium, Aspergillus mulundensis, Berkeleyomyces basicola (syn. Thielaviopsis basicola), Ceratocystis smalleyi, two Cercospora beticola strains, Coleophoma cylindrospora, Fusarium fracticaudum, Phialophora cf. hyalina, and Morchella septimelata.</title>
        <authorList>
            <person name="Wingfield B.D."/>
            <person name="Bills G.F."/>
            <person name="Dong Y."/>
            <person name="Huang W."/>
            <person name="Nel W.J."/>
            <person name="Swalarsk-Parry B.S."/>
            <person name="Vaghefi N."/>
            <person name="Wilken P.M."/>
            <person name="An Z."/>
            <person name="de Beer Z.W."/>
            <person name="De Vos L."/>
            <person name="Chen L."/>
            <person name="Duong T.A."/>
            <person name="Gao Y."/>
            <person name="Hammerbacher A."/>
            <person name="Kikkert J.R."/>
            <person name="Li Y."/>
            <person name="Li H."/>
            <person name="Li K."/>
            <person name="Li Q."/>
            <person name="Liu X."/>
            <person name="Ma X."/>
            <person name="Naidoo K."/>
            <person name="Pethybridge S.J."/>
            <person name="Sun J."/>
            <person name="Steenkamp E.T."/>
            <person name="van der Nest M.A."/>
            <person name="van Wyk S."/>
            <person name="Wingfield M.J."/>
            <person name="Xiong C."/>
            <person name="Yue Q."/>
            <person name="Zhang X."/>
        </authorList>
    </citation>
    <scope>NUCLEOTIDE SEQUENCE [LARGE SCALE GENOMIC DNA]</scope>
    <source>
        <strain evidence="4 5">BP 5553</strain>
    </source>
</reference>
<name>A0A370TKH6_9HELO</name>
<comment type="caution">
    <text evidence="4">The sequence shown here is derived from an EMBL/GenBank/DDBJ whole genome shotgun (WGS) entry which is preliminary data.</text>
</comment>
<sequence>MQTELGCALPPASRHAITFHLPQWSSLVPFIEKDQVGALNSGYPHMLWHDDVKDVINTREGQTAFIFTSSVSAAECKEYGTAADRGKENMLSPEDISIRVFDVKGEIRLYVVIFPESKLPILHPFWQVSGRGISSRLAEECLKNIETLREITEGSTSPIPTVKESEAHSKIRDRIAKLLERAPIGAPRRVKVAPEDVYLFPSGTAAIYSVHRHLLEARCSNPALFGFAFHNTLQIFDFFQPGYKLFGRGTDDELVDLEEFLEAQKEEGENGQAIWAEFPSNPLLTAPQLNRLRELADKYGSLLIVDDTIGGFCNVDLLSDGADMIITSLTRAFSGHADVMGASVVLNPASHRYSELKDIFNRHFVNDYYTLDAIAMEKNSRDYLARSAILNANSLALVKFLDTKAKDPNSTVRQVDYPTTSSSVVNYTAYMRPGASDFKPGYGYVFTVEFESIEATQAFYDNLDTHKGPHIGAHLTIALPYVRFWYSGQLEWVEKFGMRETQVRISPGLEDTGELVEVFKAAVMAADEIEMPK</sequence>
<dbReference type="AlphaFoldDB" id="A0A370TKH6"/>
<dbReference type="GO" id="GO:0030170">
    <property type="term" value="F:pyridoxal phosphate binding"/>
    <property type="evidence" value="ECO:0007669"/>
    <property type="project" value="InterPro"/>
</dbReference>
<dbReference type="InterPro" id="IPR015424">
    <property type="entry name" value="PyrdxlP-dep_Trfase"/>
</dbReference>
<evidence type="ECO:0000256" key="2">
    <source>
        <dbReference type="ARBA" id="ARBA00022898"/>
    </source>
</evidence>
<dbReference type="GO" id="GO:0019346">
    <property type="term" value="P:transsulfuration"/>
    <property type="evidence" value="ECO:0007669"/>
    <property type="project" value="InterPro"/>
</dbReference>
<dbReference type="STRING" id="2656787.A0A370TKH6"/>
<dbReference type="Proteomes" id="UP000254866">
    <property type="component" value="Unassembled WGS sequence"/>
</dbReference>
<evidence type="ECO:0000313" key="4">
    <source>
        <dbReference type="EMBL" id="RDL36024.1"/>
    </source>
</evidence>
<keyword evidence="2 3" id="KW-0663">Pyridoxal phosphate</keyword>
<evidence type="ECO:0000256" key="1">
    <source>
        <dbReference type="ARBA" id="ARBA00001933"/>
    </source>
</evidence>
<dbReference type="Gene3D" id="3.40.640.10">
    <property type="entry name" value="Type I PLP-dependent aspartate aminotransferase-like (Major domain)"/>
    <property type="match status" value="1"/>
</dbReference>
<dbReference type="GO" id="GO:0003962">
    <property type="term" value="F:cystathionine gamma-synthase activity"/>
    <property type="evidence" value="ECO:0007669"/>
    <property type="project" value="TreeGrafter"/>
</dbReference>
<dbReference type="PANTHER" id="PTHR42699:SF1">
    <property type="entry name" value="CYSTATHIONINE GAMMA-SYNTHASE-RELATED"/>
    <property type="match status" value="1"/>
</dbReference>
<keyword evidence="5" id="KW-1185">Reference proteome</keyword>
<comment type="similarity">
    <text evidence="3">Belongs to the trans-sulfuration enzymes family.</text>
</comment>
<dbReference type="SUPFAM" id="SSF53383">
    <property type="entry name" value="PLP-dependent transferases"/>
    <property type="match status" value="1"/>
</dbReference>
<dbReference type="Gene3D" id="3.90.1150.10">
    <property type="entry name" value="Aspartate Aminotransferase, domain 1"/>
    <property type="match status" value="1"/>
</dbReference>
<dbReference type="PANTHER" id="PTHR42699">
    <property type="match status" value="1"/>
</dbReference>
<dbReference type="InterPro" id="IPR015422">
    <property type="entry name" value="PyrdxlP-dep_Trfase_small"/>
</dbReference>
<comment type="cofactor">
    <cofactor evidence="1 3">
        <name>pyridoxal 5'-phosphate</name>
        <dbReference type="ChEBI" id="CHEBI:597326"/>
    </cofactor>
</comment>
<evidence type="ECO:0000313" key="5">
    <source>
        <dbReference type="Proteomes" id="UP000254866"/>
    </source>
</evidence>
<dbReference type="InterPro" id="IPR051750">
    <property type="entry name" value="Trans-sulfuration_enzymes"/>
</dbReference>
<dbReference type="InterPro" id="IPR015421">
    <property type="entry name" value="PyrdxlP-dep_Trfase_major"/>
</dbReference>
<dbReference type="InterPro" id="IPR000277">
    <property type="entry name" value="Cys/Met-Metab_PyrdxlP-dep_enz"/>
</dbReference>
<accession>A0A370TKH6</accession>
<protein>
    <recommendedName>
        <fullName evidence="6">PLP-dependent transferase</fullName>
    </recommendedName>
</protein>
<dbReference type="OrthoDB" id="10047078at2759"/>
<dbReference type="GeneID" id="43599485"/>
<organism evidence="4 5">
    <name type="scientific">Venustampulla echinocandica</name>
    <dbReference type="NCBI Taxonomy" id="2656787"/>
    <lineage>
        <taxon>Eukaryota</taxon>
        <taxon>Fungi</taxon>
        <taxon>Dikarya</taxon>
        <taxon>Ascomycota</taxon>
        <taxon>Pezizomycotina</taxon>
        <taxon>Leotiomycetes</taxon>
        <taxon>Helotiales</taxon>
        <taxon>Pleuroascaceae</taxon>
        <taxon>Venustampulla</taxon>
    </lineage>
</organism>
<dbReference type="Pfam" id="PF01053">
    <property type="entry name" value="Cys_Met_Meta_PP"/>
    <property type="match status" value="1"/>
</dbReference>
<dbReference type="EMBL" id="NPIC01000005">
    <property type="protein sequence ID" value="RDL36024.1"/>
    <property type="molecule type" value="Genomic_DNA"/>
</dbReference>
<dbReference type="RefSeq" id="XP_031868680.1">
    <property type="nucleotide sequence ID" value="XM_032015259.1"/>
</dbReference>
<proteinExistence type="inferred from homology"/>
<evidence type="ECO:0008006" key="6">
    <source>
        <dbReference type="Google" id="ProtNLM"/>
    </source>
</evidence>